<dbReference type="SUPFAM" id="SSF51905">
    <property type="entry name" value="FAD/NAD(P)-binding domain"/>
    <property type="match status" value="1"/>
</dbReference>
<proteinExistence type="predicted"/>
<sequence length="552" mass="58985">MVHTDVLVVGAGPVGLTAAAELRRRGVGCRVIDRLPARLPYAKAVGIQPRTLEIWDRMGMVGAALDAAVPMRGQLMYVNGAEQARVELSLPPDVPYGFAALPQYETERIIEEHLARWDTGIERGVELVSFEQDDEGVWCRITTPSGREEEVRSRFLVGCDGAHSIVRKSLGLTFEGGAFPEEYMLADVEVDWSLPAGYGVRALHRGDGATDDLLVCIPLPGRSRYRMSMLVPPELSVQRQPDGDRVAHGLESGRAPGLEHVQAVLDRLAPEPTTASALRWSSVFRISHRLVDRYSRGRVFVAGDAAHIHPPTGAQGMNTGIQDAWNLAWKLALAVAGAAGPRLLESYDAERRPVGEEVVGRTVRHATAGGVQADPEDRRTLLLREAQLLVGYRGSPVVGPAAVGHDGPDAGDRAPDCGGLLGPVATFPVRLFDALRGHDTHTLLLYADDPGSLERSARVAAETGRLTHGQVSSCLVLGADAADGGAGLPAWRDSRGEFRRVYHVTGPTGILLRPDGHVGLRQSPPAAPEFAAHLGRVLGIRTPAGGPGHAAA</sequence>
<dbReference type="GO" id="GO:0004497">
    <property type="term" value="F:monooxygenase activity"/>
    <property type="evidence" value="ECO:0007669"/>
    <property type="project" value="UniProtKB-KW"/>
</dbReference>
<keyword evidence="5" id="KW-0503">Monooxygenase</keyword>
<dbReference type="Gene3D" id="3.40.30.120">
    <property type="match status" value="1"/>
</dbReference>
<evidence type="ECO:0000259" key="4">
    <source>
        <dbReference type="Pfam" id="PF01494"/>
    </source>
</evidence>
<feature type="domain" description="FAD-binding" evidence="4">
    <location>
        <begin position="4"/>
        <end position="361"/>
    </location>
</feature>
<dbReference type="Gene3D" id="3.30.70.2450">
    <property type="match status" value="1"/>
</dbReference>
<dbReference type="Proteomes" id="UP001163878">
    <property type="component" value="Chromosome"/>
</dbReference>
<protein>
    <submittedName>
        <fullName evidence="5">FAD-dependent monooxygenase</fullName>
    </submittedName>
</protein>
<dbReference type="InterPro" id="IPR036188">
    <property type="entry name" value="FAD/NAD-bd_sf"/>
</dbReference>
<dbReference type="EMBL" id="CP107567">
    <property type="protein sequence ID" value="UYQ66117.1"/>
    <property type="molecule type" value="Genomic_DNA"/>
</dbReference>
<keyword evidence="6" id="KW-1185">Reference proteome</keyword>
<evidence type="ECO:0000256" key="3">
    <source>
        <dbReference type="ARBA" id="ARBA00022827"/>
    </source>
</evidence>
<keyword evidence="2" id="KW-0285">Flavoprotein</keyword>
<dbReference type="InterPro" id="IPR002938">
    <property type="entry name" value="FAD-bd"/>
</dbReference>
<dbReference type="Pfam" id="PF01494">
    <property type="entry name" value="FAD_binding_3"/>
    <property type="match status" value="1"/>
</dbReference>
<dbReference type="InterPro" id="IPR050641">
    <property type="entry name" value="RIFMO-like"/>
</dbReference>
<evidence type="ECO:0000313" key="5">
    <source>
        <dbReference type="EMBL" id="UYQ66117.1"/>
    </source>
</evidence>
<organism evidence="5 6">
    <name type="scientific">Streptomyces peucetius</name>
    <dbReference type="NCBI Taxonomy" id="1950"/>
    <lineage>
        <taxon>Bacteria</taxon>
        <taxon>Bacillati</taxon>
        <taxon>Actinomycetota</taxon>
        <taxon>Actinomycetes</taxon>
        <taxon>Kitasatosporales</taxon>
        <taxon>Streptomycetaceae</taxon>
        <taxon>Streptomyces</taxon>
    </lineage>
</organism>
<dbReference type="PRINTS" id="PR00420">
    <property type="entry name" value="RNGMNOXGNASE"/>
</dbReference>
<dbReference type="RefSeq" id="WP_264249517.1">
    <property type="nucleotide sequence ID" value="NZ_CP107567.1"/>
</dbReference>
<gene>
    <name evidence="5" type="ORF">OGH68_34775</name>
</gene>
<comment type="cofactor">
    <cofactor evidence="1">
        <name>FAD</name>
        <dbReference type="ChEBI" id="CHEBI:57692"/>
    </cofactor>
</comment>
<keyword evidence="5" id="KW-0560">Oxidoreductase</keyword>
<evidence type="ECO:0000256" key="1">
    <source>
        <dbReference type="ARBA" id="ARBA00001974"/>
    </source>
</evidence>
<dbReference type="Gene3D" id="3.50.50.60">
    <property type="entry name" value="FAD/NAD(P)-binding domain"/>
    <property type="match status" value="1"/>
</dbReference>
<dbReference type="PANTHER" id="PTHR43004:SF19">
    <property type="entry name" value="BINDING MONOOXYGENASE, PUTATIVE (JCVI)-RELATED"/>
    <property type="match status" value="1"/>
</dbReference>
<keyword evidence="3" id="KW-0274">FAD</keyword>
<evidence type="ECO:0000313" key="6">
    <source>
        <dbReference type="Proteomes" id="UP001163878"/>
    </source>
</evidence>
<name>A0ABY6IGH4_STRPE</name>
<accession>A0ABY6IGH4</accession>
<evidence type="ECO:0000256" key="2">
    <source>
        <dbReference type="ARBA" id="ARBA00022630"/>
    </source>
</evidence>
<reference evidence="5" key="1">
    <citation type="submission" date="2022-10" db="EMBL/GenBank/DDBJ databases">
        <title>Cytochrome P450 Catalyzes Benzene Ring Formation in the Biosynthesis of Trialkyl-Substituted Aromatic Polyketides.</title>
        <authorList>
            <person name="Zhao E."/>
            <person name="Ge H."/>
        </authorList>
    </citation>
    <scope>NUCLEOTIDE SEQUENCE</scope>
    <source>
        <strain evidence="5">NA0869</strain>
    </source>
</reference>
<dbReference type="PANTHER" id="PTHR43004">
    <property type="entry name" value="TRK SYSTEM POTASSIUM UPTAKE PROTEIN"/>
    <property type="match status" value="1"/>
</dbReference>